<dbReference type="Proteomes" id="UP000291343">
    <property type="component" value="Unassembled WGS sequence"/>
</dbReference>
<evidence type="ECO:0000313" key="2">
    <source>
        <dbReference type="Proteomes" id="UP000291343"/>
    </source>
</evidence>
<accession>A0A482XCN1</accession>
<comment type="caution">
    <text evidence="1">The sequence shown here is derived from an EMBL/GenBank/DDBJ whole genome shotgun (WGS) entry which is preliminary data.</text>
</comment>
<gene>
    <name evidence="1" type="ORF">LSTR_LSTR013040</name>
</gene>
<evidence type="ECO:0000313" key="1">
    <source>
        <dbReference type="EMBL" id="RZF43516.1"/>
    </source>
</evidence>
<keyword evidence="2" id="KW-1185">Reference proteome</keyword>
<reference evidence="1 2" key="1">
    <citation type="journal article" date="2017" name="Gigascience">
        <title>Genome sequence of the small brown planthopper, Laodelphax striatellus.</title>
        <authorList>
            <person name="Zhu J."/>
            <person name="Jiang F."/>
            <person name="Wang X."/>
            <person name="Yang P."/>
            <person name="Bao Y."/>
            <person name="Zhao W."/>
            <person name="Wang W."/>
            <person name="Lu H."/>
            <person name="Wang Q."/>
            <person name="Cui N."/>
            <person name="Li J."/>
            <person name="Chen X."/>
            <person name="Luo L."/>
            <person name="Yu J."/>
            <person name="Kang L."/>
            <person name="Cui F."/>
        </authorList>
    </citation>
    <scope>NUCLEOTIDE SEQUENCE [LARGE SCALE GENOMIC DNA]</scope>
    <source>
        <strain evidence="1">Lst14</strain>
    </source>
</reference>
<sequence>MAPWFVSQPYQARKRVAEDFQQPLGELVDGSVYGKAELQWLFRYYADQTTQELQKILMDICRSKKAIWALASRGEPPNYSVMYFLQEASENLVVQHKMWKFRIYPVKELTGCTITSLVCKNGLGVKCGVVEGVVPEFSNVLKNTKCIESDDEWSIFYIEVSSSVYLDVISGSPFLPDRSRIDDKVNMFSQFNGIRAEISSPIIRGRWSQRRMLEETHSPGFFSSMQDWMAELFNGLINWIKEKTLLFLAIFGLTWSAP</sequence>
<organism evidence="1 2">
    <name type="scientific">Laodelphax striatellus</name>
    <name type="common">Small brown planthopper</name>
    <name type="synonym">Delphax striatella</name>
    <dbReference type="NCBI Taxonomy" id="195883"/>
    <lineage>
        <taxon>Eukaryota</taxon>
        <taxon>Metazoa</taxon>
        <taxon>Ecdysozoa</taxon>
        <taxon>Arthropoda</taxon>
        <taxon>Hexapoda</taxon>
        <taxon>Insecta</taxon>
        <taxon>Pterygota</taxon>
        <taxon>Neoptera</taxon>
        <taxon>Paraneoptera</taxon>
        <taxon>Hemiptera</taxon>
        <taxon>Auchenorrhyncha</taxon>
        <taxon>Fulgoroidea</taxon>
        <taxon>Delphacidae</taxon>
        <taxon>Criomorphinae</taxon>
        <taxon>Laodelphax</taxon>
    </lineage>
</organism>
<dbReference type="EMBL" id="QKKF02012654">
    <property type="protein sequence ID" value="RZF43516.1"/>
    <property type="molecule type" value="Genomic_DNA"/>
</dbReference>
<proteinExistence type="predicted"/>
<name>A0A482XCN1_LAOST</name>
<protein>
    <submittedName>
        <fullName evidence="1">Uncharacterized protein</fullName>
    </submittedName>
</protein>
<dbReference type="InParanoid" id="A0A482XCN1"/>
<dbReference type="AlphaFoldDB" id="A0A482XCN1"/>